<feature type="compositionally biased region" description="Low complexity" evidence="1">
    <location>
        <begin position="432"/>
        <end position="468"/>
    </location>
</feature>
<reference evidence="3 4" key="1">
    <citation type="submission" date="2017-12" db="EMBL/GenBank/DDBJ databases">
        <title>Genome Sequence of a Multidrug-Resistant Candida haemulonii Isolate from a Patient with Chronic Leg Ulcers in Israel.</title>
        <authorList>
            <person name="Chow N.A."/>
            <person name="Gade L."/>
            <person name="Batra D."/>
            <person name="Rowe L.A."/>
            <person name="Ben-Ami R."/>
            <person name="Loparev V.N."/>
            <person name="Litvintseva A.P."/>
        </authorList>
    </citation>
    <scope>NUCLEOTIDE SEQUENCE [LARGE SCALE GENOMIC DNA]</scope>
    <source>
        <strain evidence="3 4">B11899</strain>
    </source>
</reference>
<feature type="region of interest" description="Disordered" evidence="1">
    <location>
        <begin position="280"/>
        <end position="468"/>
    </location>
</feature>
<evidence type="ECO:0000313" key="4">
    <source>
        <dbReference type="Proteomes" id="UP000244309"/>
    </source>
</evidence>
<dbReference type="OrthoDB" id="10069473at2759"/>
<dbReference type="EMBL" id="PKFO01000010">
    <property type="protein sequence ID" value="PVH23181.1"/>
    <property type="molecule type" value="Genomic_DNA"/>
</dbReference>
<dbReference type="InterPro" id="IPR006569">
    <property type="entry name" value="CID_dom"/>
</dbReference>
<dbReference type="CDD" id="cd17003">
    <property type="entry name" value="CID_Rtt103"/>
    <property type="match status" value="1"/>
</dbReference>
<dbReference type="VEuPathDB" id="FungiDB:CXQ85_002910"/>
<feature type="compositionally biased region" description="Basic and acidic residues" evidence="1">
    <location>
        <begin position="412"/>
        <end position="430"/>
    </location>
</feature>
<protein>
    <recommendedName>
        <fullName evidence="2">CID domain-containing protein</fullName>
    </recommendedName>
</protein>
<comment type="caution">
    <text evidence="3">The sequence shown here is derived from an EMBL/GenBank/DDBJ whole genome shotgun (WGS) entry which is preliminary data.</text>
</comment>
<name>A0A2V1B1M8_9ASCO</name>
<feature type="compositionally biased region" description="Low complexity" evidence="1">
    <location>
        <begin position="353"/>
        <end position="365"/>
    </location>
</feature>
<evidence type="ECO:0000256" key="1">
    <source>
        <dbReference type="SAM" id="MobiDB-lite"/>
    </source>
</evidence>
<organism evidence="3 4">
    <name type="scientific">Candidozyma haemuli</name>
    <dbReference type="NCBI Taxonomy" id="45357"/>
    <lineage>
        <taxon>Eukaryota</taxon>
        <taxon>Fungi</taxon>
        <taxon>Dikarya</taxon>
        <taxon>Ascomycota</taxon>
        <taxon>Saccharomycotina</taxon>
        <taxon>Pichiomycetes</taxon>
        <taxon>Metschnikowiaceae</taxon>
        <taxon>Candidozyma</taxon>
    </lineage>
</organism>
<dbReference type="InterPro" id="IPR047883">
    <property type="entry name" value="Rtt103-like_CID"/>
</dbReference>
<feature type="compositionally biased region" description="Basic and acidic residues" evidence="1">
    <location>
        <begin position="376"/>
        <end position="393"/>
    </location>
</feature>
<feature type="domain" description="CID" evidence="2">
    <location>
        <begin position="1"/>
        <end position="137"/>
    </location>
</feature>
<gene>
    <name evidence="3" type="ORF">CXQ85_002910</name>
</gene>
<dbReference type="InterPro" id="IPR008942">
    <property type="entry name" value="ENTH_VHS"/>
</dbReference>
<dbReference type="GO" id="GO:0099122">
    <property type="term" value="F:RNA polymerase II C-terminal domain binding"/>
    <property type="evidence" value="ECO:0007669"/>
    <property type="project" value="InterPro"/>
</dbReference>
<evidence type="ECO:0000313" key="3">
    <source>
        <dbReference type="EMBL" id="PVH23181.1"/>
    </source>
</evidence>
<dbReference type="AlphaFoldDB" id="A0A2V1B1M8"/>
<dbReference type="Gene3D" id="1.25.40.90">
    <property type="match status" value="1"/>
</dbReference>
<proteinExistence type="predicted"/>
<dbReference type="PANTHER" id="PTHR12460:SF0">
    <property type="entry name" value="CID DOMAIN-CONTAINING PROTEIN-RELATED"/>
    <property type="match status" value="1"/>
</dbReference>
<evidence type="ECO:0000259" key="2">
    <source>
        <dbReference type="PROSITE" id="PS51391"/>
    </source>
</evidence>
<sequence>MSFSPDVFKKKLDSLQETQDSIVSISQWVLFHHRRVKDLCQLWSQYTLSDDPKLNSKKKLSLLYLCNDVVQQARHKRKPEFSAEFAKVLPQVLNKVFPTLDDPIKPKIERLVGVWEQRGIFGGSDIRNMRKAIDLSKSGKRYGEDTPTESPVARVQQAGPKLNSELVHLNNLYNHMAQLSDVCNSNLTQIGHQSKQYLPNDHGSQDALPSPKIYISKLNVLEKLCNVTSQNLNDIKTARKDILSSLVGLQRLLEDGLSTDASKEQIISQRLDKLRSTRTSLQEMVDEEGGEAEPSAPVEDDEEASPAFETDSPPPTSVPAPPPQDDDALPTYDNSDSDEDDDEPPVKKRKASDSSISSTASGKKSVAFSEDIQINEYDREDSTDIIKVVKSDTESDDDTNFEPSLPDDLQEYEAHHKDDLELHKAHHGDNGHGTNNGNGESNNNGSNEGSNNDDGQQSGLLSLLSKLS</sequence>
<dbReference type="SUPFAM" id="SSF48464">
    <property type="entry name" value="ENTH/VHS domain"/>
    <property type="match status" value="1"/>
</dbReference>
<dbReference type="PROSITE" id="PS51391">
    <property type="entry name" value="CID"/>
    <property type="match status" value="1"/>
</dbReference>
<dbReference type="Proteomes" id="UP000244309">
    <property type="component" value="Unassembled WGS sequence"/>
</dbReference>
<accession>A0A2V1B1M8</accession>
<dbReference type="GO" id="GO:0031124">
    <property type="term" value="P:mRNA 3'-end processing"/>
    <property type="evidence" value="ECO:0007669"/>
    <property type="project" value="InterPro"/>
</dbReference>
<feature type="compositionally biased region" description="Pro residues" evidence="1">
    <location>
        <begin position="312"/>
        <end position="323"/>
    </location>
</feature>
<dbReference type="RefSeq" id="XP_025344121.1">
    <property type="nucleotide sequence ID" value="XM_025486571.1"/>
</dbReference>
<dbReference type="SMART" id="SM00582">
    <property type="entry name" value="RPR"/>
    <property type="match status" value="1"/>
</dbReference>
<dbReference type="GeneID" id="37008241"/>
<keyword evidence="4" id="KW-1185">Reference proteome</keyword>
<dbReference type="Pfam" id="PF04818">
    <property type="entry name" value="CID"/>
    <property type="match status" value="1"/>
</dbReference>
<dbReference type="PANTHER" id="PTHR12460">
    <property type="entry name" value="CYCLIN-DEPENDENT KINASE INHIBITOR-RELATED PROTEIN"/>
    <property type="match status" value="1"/>
</dbReference>
<dbReference type="STRING" id="45357.A0A2V1B1M8"/>